<evidence type="ECO:0000313" key="2">
    <source>
        <dbReference type="EMBL" id="KAF7802967.1"/>
    </source>
</evidence>
<evidence type="ECO:0000256" key="1">
    <source>
        <dbReference type="SAM" id="MobiDB-lite"/>
    </source>
</evidence>
<feature type="region of interest" description="Disordered" evidence="1">
    <location>
        <begin position="32"/>
        <end position="84"/>
    </location>
</feature>
<protein>
    <submittedName>
        <fullName evidence="2">Transcription factor PRE6-like</fullName>
    </submittedName>
</protein>
<proteinExistence type="predicted"/>
<dbReference type="EMBL" id="JAAIUW010000013">
    <property type="protein sequence ID" value="KAF7802967.1"/>
    <property type="molecule type" value="Genomic_DNA"/>
</dbReference>
<keyword evidence="3" id="KW-1185">Reference proteome</keyword>
<dbReference type="GO" id="GO:0006355">
    <property type="term" value="P:regulation of DNA-templated transcription"/>
    <property type="evidence" value="ECO:0007669"/>
    <property type="project" value="InterPro"/>
</dbReference>
<dbReference type="PANTHER" id="PTHR46446">
    <property type="entry name" value="TRANSCRIPTION FACTOR PRE"/>
    <property type="match status" value="1"/>
</dbReference>
<sequence>MSSRRSRQQQSGSSRISDEQIIELVSKLRQLVPEINRDRRSNKLNSSAPHNGKGHDTEGSISVEGPTGDVQLHKELAQRSGRLE</sequence>
<feature type="region of interest" description="Disordered" evidence="1">
    <location>
        <begin position="1"/>
        <end position="20"/>
    </location>
</feature>
<feature type="compositionally biased region" description="Basic and acidic residues" evidence="1">
    <location>
        <begin position="71"/>
        <end position="84"/>
    </location>
</feature>
<dbReference type="GO" id="GO:0046983">
    <property type="term" value="F:protein dimerization activity"/>
    <property type="evidence" value="ECO:0007669"/>
    <property type="project" value="InterPro"/>
</dbReference>
<comment type="caution">
    <text evidence="2">The sequence shown here is derived from an EMBL/GenBank/DDBJ whole genome shotgun (WGS) entry which is preliminary data.</text>
</comment>
<evidence type="ECO:0000313" key="3">
    <source>
        <dbReference type="Proteomes" id="UP000634136"/>
    </source>
</evidence>
<dbReference type="GO" id="GO:0040008">
    <property type="term" value="P:regulation of growth"/>
    <property type="evidence" value="ECO:0007669"/>
    <property type="project" value="InterPro"/>
</dbReference>
<name>A0A834SL03_9FABA</name>
<accession>A0A834SL03</accession>
<organism evidence="2 3">
    <name type="scientific">Senna tora</name>
    <dbReference type="NCBI Taxonomy" id="362788"/>
    <lineage>
        <taxon>Eukaryota</taxon>
        <taxon>Viridiplantae</taxon>
        <taxon>Streptophyta</taxon>
        <taxon>Embryophyta</taxon>
        <taxon>Tracheophyta</taxon>
        <taxon>Spermatophyta</taxon>
        <taxon>Magnoliopsida</taxon>
        <taxon>eudicotyledons</taxon>
        <taxon>Gunneridae</taxon>
        <taxon>Pentapetalae</taxon>
        <taxon>rosids</taxon>
        <taxon>fabids</taxon>
        <taxon>Fabales</taxon>
        <taxon>Fabaceae</taxon>
        <taxon>Caesalpinioideae</taxon>
        <taxon>Cassia clade</taxon>
        <taxon>Senna</taxon>
    </lineage>
</organism>
<gene>
    <name evidence="2" type="ORF">G2W53_042078</name>
</gene>
<dbReference type="Proteomes" id="UP000634136">
    <property type="component" value="Unassembled WGS sequence"/>
</dbReference>
<dbReference type="AlphaFoldDB" id="A0A834SL03"/>
<dbReference type="InterPro" id="IPR044293">
    <property type="entry name" value="PRE"/>
</dbReference>
<dbReference type="PANTHER" id="PTHR46446:SF28">
    <property type="entry name" value="TRANSCRIPTION FACTOR PRE5"/>
    <property type="match status" value="1"/>
</dbReference>
<reference evidence="2" key="1">
    <citation type="submission" date="2020-09" db="EMBL/GenBank/DDBJ databases">
        <title>Genome-Enabled Discovery of Anthraquinone Biosynthesis in Senna tora.</title>
        <authorList>
            <person name="Kang S.-H."/>
            <person name="Pandey R.P."/>
            <person name="Lee C.-M."/>
            <person name="Sim J.-S."/>
            <person name="Jeong J.-T."/>
            <person name="Choi B.-S."/>
            <person name="Jung M."/>
            <person name="Ginzburg D."/>
            <person name="Zhao K."/>
            <person name="Won S.Y."/>
            <person name="Oh T.-J."/>
            <person name="Yu Y."/>
            <person name="Kim N.-H."/>
            <person name="Lee O.R."/>
            <person name="Lee T.-H."/>
            <person name="Bashyal P."/>
            <person name="Kim T.-S."/>
            <person name="Lee W.-H."/>
            <person name="Kawkins C."/>
            <person name="Kim C.-K."/>
            <person name="Kim J.S."/>
            <person name="Ahn B.O."/>
            <person name="Rhee S.Y."/>
            <person name="Sohng J.K."/>
        </authorList>
    </citation>
    <scope>NUCLEOTIDE SEQUENCE</scope>
    <source>
        <tissue evidence="2">Leaf</tissue>
    </source>
</reference>